<feature type="region of interest" description="Disordered" evidence="3">
    <location>
        <begin position="76"/>
        <end position="113"/>
    </location>
</feature>
<dbReference type="Pfam" id="PF00040">
    <property type="entry name" value="fn2"/>
    <property type="match status" value="1"/>
</dbReference>
<keyword evidence="1" id="KW-0677">Repeat</keyword>
<gene>
    <name evidence="6" type="ORF">OSTQU699_LOCUS1204</name>
</gene>
<dbReference type="Gene3D" id="2.10.10.10">
    <property type="entry name" value="Fibronectin, type II, collagen-binding"/>
    <property type="match status" value="1"/>
</dbReference>
<dbReference type="OrthoDB" id="540213at2759"/>
<keyword evidence="2" id="KW-1015">Disulfide bond</keyword>
<accession>A0A8S1INF5</accession>
<dbReference type="InterPro" id="IPR000562">
    <property type="entry name" value="FN_type2_dom"/>
</dbReference>
<dbReference type="Pfam" id="PF08757">
    <property type="entry name" value="CotH"/>
    <property type="match status" value="1"/>
</dbReference>
<evidence type="ECO:0000256" key="4">
    <source>
        <dbReference type="SAM" id="SignalP"/>
    </source>
</evidence>
<dbReference type="AlphaFoldDB" id="A0A8S1INF5"/>
<organism evidence="6 7">
    <name type="scientific">Ostreobium quekettii</name>
    <dbReference type="NCBI Taxonomy" id="121088"/>
    <lineage>
        <taxon>Eukaryota</taxon>
        <taxon>Viridiplantae</taxon>
        <taxon>Chlorophyta</taxon>
        <taxon>core chlorophytes</taxon>
        <taxon>Ulvophyceae</taxon>
        <taxon>TCBD clade</taxon>
        <taxon>Bryopsidales</taxon>
        <taxon>Ostreobineae</taxon>
        <taxon>Ostreobiaceae</taxon>
        <taxon>Ostreobium</taxon>
    </lineage>
</organism>
<keyword evidence="7" id="KW-1185">Reference proteome</keyword>
<evidence type="ECO:0000256" key="2">
    <source>
        <dbReference type="ARBA" id="ARBA00023157"/>
    </source>
</evidence>
<dbReference type="InterPro" id="IPR014867">
    <property type="entry name" value="Spore_coat_CotH_CotH2/3/7"/>
</dbReference>
<dbReference type="InterPro" id="IPR036943">
    <property type="entry name" value="FN_type2_sf"/>
</dbReference>
<evidence type="ECO:0000259" key="5">
    <source>
        <dbReference type="SMART" id="SM00059"/>
    </source>
</evidence>
<protein>
    <recommendedName>
        <fullName evidence="5">Fibronectin type-II domain-containing protein</fullName>
    </recommendedName>
</protein>
<evidence type="ECO:0000256" key="1">
    <source>
        <dbReference type="ARBA" id="ARBA00022737"/>
    </source>
</evidence>
<evidence type="ECO:0000313" key="6">
    <source>
        <dbReference type="EMBL" id="CAD7695843.1"/>
    </source>
</evidence>
<feature type="compositionally biased region" description="Pro residues" evidence="3">
    <location>
        <begin position="101"/>
        <end position="113"/>
    </location>
</feature>
<dbReference type="SMART" id="SM00059">
    <property type="entry name" value="FN2"/>
    <property type="match status" value="1"/>
</dbReference>
<keyword evidence="4" id="KW-0732">Signal</keyword>
<proteinExistence type="predicted"/>
<name>A0A8S1INF5_9CHLO</name>
<dbReference type="EMBL" id="CAJHUC010000394">
    <property type="protein sequence ID" value="CAD7695843.1"/>
    <property type="molecule type" value="Genomic_DNA"/>
</dbReference>
<dbReference type="SUPFAM" id="SSF57440">
    <property type="entry name" value="Kringle-like"/>
    <property type="match status" value="1"/>
</dbReference>
<feature type="chain" id="PRO_5035733645" description="Fibronectin type-II domain-containing protein" evidence="4">
    <location>
        <begin position="26"/>
        <end position="569"/>
    </location>
</feature>
<evidence type="ECO:0000256" key="3">
    <source>
        <dbReference type="SAM" id="MobiDB-lite"/>
    </source>
</evidence>
<sequence length="569" mass="62294">MGGRREFATLFAAVAVLSLALGVRAQRSLVSGEPCVFPFQFEGRTYFDCLDFQGSEWCEAEGGFFGQCAPGSPASSSGSASSVGSRGPGIPAPVTSAPEEPVQPPPSAPVLPASAPVPPLASSGSDCCNLLSGIGFSSSVPVVIINTGGQAIPDEPKIPASICTCNSPGGDIAANIKIEIRGSTSAREFLKKSFAFKVIDDQGKDMDVSFMGFPEDSDFVLYGPEMDKTMGMKNYLTMALARATGRYASNTQYVETFLVQDGGQLSIDHYHGIYIAMEKIKKDKNRVNVQKNEADISGGYIFKYDNDNFDEGDKIIKTTFTELEFVCVYPKKDKVTQDQLNWIGSYLGDWEKAMGTRDRNQWTPYIDEGSFVDYFLITEMSKNPDGYRGSTYFHKDAGGPLVAGPAWDYNEAYGQCCGYPIEGYDNDGISTGVSGGSAISPEGWRFNICIEERRCIEDPRDGTSPYYMIMMEDPTFRSLVESRWSELRAGPWSTSSIEGLISQLKGQIQDPVLRNLKRWKTSKFLEGVSGNDQKNLDFWSFEVNAMLEWVRSHAAWIDSQLSGSPALGK</sequence>
<evidence type="ECO:0000313" key="7">
    <source>
        <dbReference type="Proteomes" id="UP000708148"/>
    </source>
</evidence>
<feature type="domain" description="Fibronectin type-II" evidence="5">
    <location>
        <begin position="28"/>
        <end position="68"/>
    </location>
</feature>
<feature type="signal peptide" evidence="4">
    <location>
        <begin position="1"/>
        <end position="25"/>
    </location>
</feature>
<comment type="caution">
    <text evidence="6">The sequence shown here is derived from an EMBL/GenBank/DDBJ whole genome shotgun (WGS) entry which is preliminary data.</text>
</comment>
<reference evidence="6" key="1">
    <citation type="submission" date="2020-12" db="EMBL/GenBank/DDBJ databases">
        <authorList>
            <person name="Iha C."/>
        </authorList>
    </citation>
    <scope>NUCLEOTIDE SEQUENCE</scope>
</reference>
<feature type="compositionally biased region" description="Low complexity" evidence="3">
    <location>
        <begin position="76"/>
        <end position="89"/>
    </location>
</feature>
<dbReference type="Proteomes" id="UP000708148">
    <property type="component" value="Unassembled WGS sequence"/>
</dbReference>
<dbReference type="InterPro" id="IPR013806">
    <property type="entry name" value="Kringle-like"/>
</dbReference>